<organism evidence="2 3">
    <name type="scientific">Rhodotorula mucilaginosa</name>
    <name type="common">Yeast</name>
    <name type="synonym">Rhodotorula rubra</name>
    <dbReference type="NCBI Taxonomy" id="5537"/>
    <lineage>
        <taxon>Eukaryota</taxon>
        <taxon>Fungi</taxon>
        <taxon>Dikarya</taxon>
        <taxon>Basidiomycota</taxon>
        <taxon>Pucciniomycotina</taxon>
        <taxon>Microbotryomycetes</taxon>
        <taxon>Sporidiobolales</taxon>
        <taxon>Sporidiobolaceae</taxon>
        <taxon>Rhodotorula</taxon>
    </lineage>
</organism>
<feature type="compositionally biased region" description="Low complexity" evidence="1">
    <location>
        <begin position="95"/>
        <end position="109"/>
    </location>
</feature>
<feature type="compositionally biased region" description="Low complexity" evidence="1">
    <location>
        <begin position="212"/>
        <end position="222"/>
    </location>
</feature>
<dbReference type="Proteomes" id="UP000777482">
    <property type="component" value="Unassembled WGS sequence"/>
</dbReference>
<gene>
    <name evidence="2" type="ORF">C6P46_002512</name>
</gene>
<name>A0A9P6VTN5_RHOMI</name>
<feature type="compositionally biased region" description="Basic and acidic residues" evidence="1">
    <location>
        <begin position="171"/>
        <end position="194"/>
    </location>
</feature>
<accession>A0A9P6VTN5</accession>
<keyword evidence="3" id="KW-1185">Reference proteome</keyword>
<reference evidence="2 3" key="1">
    <citation type="submission" date="2020-11" db="EMBL/GenBank/DDBJ databases">
        <title>Kefir isolates.</title>
        <authorList>
            <person name="Marcisauskas S."/>
            <person name="Kim Y."/>
            <person name="Blasche S."/>
        </authorList>
    </citation>
    <scope>NUCLEOTIDE SEQUENCE [LARGE SCALE GENOMIC DNA]</scope>
    <source>
        <strain evidence="2 3">KR</strain>
    </source>
</reference>
<evidence type="ECO:0000256" key="1">
    <source>
        <dbReference type="SAM" id="MobiDB-lite"/>
    </source>
</evidence>
<feature type="compositionally biased region" description="Low complexity" evidence="1">
    <location>
        <begin position="154"/>
        <end position="170"/>
    </location>
</feature>
<comment type="caution">
    <text evidence="2">The sequence shown here is derived from an EMBL/GenBank/DDBJ whole genome shotgun (WGS) entry which is preliminary data.</text>
</comment>
<evidence type="ECO:0000313" key="3">
    <source>
        <dbReference type="Proteomes" id="UP000777482"/>
    </source>
</evidence>
<feature type="region of interest" description="Disordered" evidence="1">
    <location>
        <begin position="1"/>
        <end position="125"/>
    </location>
</feature>
<evidence type="ECO:0000313" key="2">
    <source>
        <dbReference type="EMBL" id="KAG0653503.1"/>
    </source>
</evidence>
<feature type="region of interest" description="Disordered" evidence="1">
    <location>
        <begin position="154"/>
        <end position="230"/>
    </location>
</feature>
<dbReference type="OrthoDB" id="10516514at2759"/>
<dbReference type="EMBL" id="PUHQ01000198">
    <property type="protein sequence ID" value="KAG0653503.1"/>
    <property type="molecule type" value="Genomic_DNA"/>
</dbReference>
<dbReference type="AlphaFoldDB" id="A0A9P6VTN5"/>
<sequence>MSAAVSAPLAAPASTSRSRSRPPRGAVGLGHFPEDDVATSSRNLIESLARSLSRPRGRTSPPPAAVAGSAAPAQTREQFIAANGGHPWGALGMGSPATSPSPSRSPRGRQTQTTSTSVPPRREWSVSRREWIHAGSTSPAAAVDVLVSSVGDLLSTTTSSRSTPSSSRSQSPERRGRERAAGLPAHEGDVEPKSSRSRSRSVLAKVRGIMRSSSLSPRGASSVDLPDVEDSELLLEKESAVRN</sequence>
<proteinExistence type="predicted"/>
<feature type="compositionally biased region" description="Low complexity" evidence="1">
    <location>
        <begin position="1"/>
        <end position="17"/>
    </location>
</feature>
<protein>
    <submittedName>
        <fullName evidence="2">Uncharacterized protein</fullName>
    </submittedName>
</protein>